<feature type="domain" description="DUF4126" evidence="2">
    <location>
        <begin position="3"/>
        <end position="177"/>
    </location>
</feature>
<proteinExistence type="predicted"/>
<reference evidence="3 4" key="1">
    <citation type="journal article" date="2015" name="MBio">
        <title>Genome-Resolved Metagenomic Analysis Reveals Roles for Candidate Phyla and Other Microbial Community Members in Biogeochemical Transformations in Oil Reservoirs.</title>
        <authorList>
            <person name="Hu P."/>
            <person name="Tom L."/>
            <person name="Singh A."/>
            <person name="Thomas B.C."/>
            <person name="Baker B.J."/>
            <person name="Piceno Y.M."/>
            <person name="Andersen G.L."/>
            <person name="Banfield J.F."/>
        </authorList>
    </citation>
    <scope>NUCLEOTIDE SEQUENCE [LARGE SCALE GENOMIC DNA]</scope>
    <source>
        <strain evidence="3">46_16</strain>
    </source>
</reference>
<accession>A0A101FX04</accession>
<protein>
    <submittedName>
        <fullName evidence="3">Putative membrane protein</fullName>
    </submittedName>
</protein>
<evidence type="ECO:0000259" key="2">
    <source>
        <dbReference type="Pfam" id="PF13548"/>
    </source>
</evidence>
<sequence>MDILAAFGLSASAGLNAYIPLLVVSTLARFTDVIQLSEPWNAMESWWIIGTLLVLSIVEFFADKIPAVNHINDAIQTFIRPTAGAVLFAASANVVTEIHPILSLVAGLLVAGSVHVVKSAAVRPAITATTAGLGNVPVSILEDVISTTLSVLSVLLPIVVGIVLVLMAIWIILWLSRRSKRYERQG</sequence>
<evidence type="ECO:0000256" key="1">
    <source>
        <dbReference type="SAM" id="Phobius"/>
    </source>
</evidence>
<dbReference type="EMBL" id="LGFU01000094">
    <property type="protein sequence ID" value="KUK45997.1"/>
    <property type="molecule type" value="Genomic_DNA"/>
</dbReference>
<keyword evidence="1" id="KW-1133">Transmembrane helix</keyword>
<dbReference type="AlphaFoldDB" id="A0A101FX04"/>
<feature type="transmembrane region" description="Helical" evidence="1">
    <location>
        <begin position="45"/>
        <end position="62"/>
    </location>
</feature>
<evidence type="ECO:0000313" key="4">
    <source>
        <dbReference type="Proteomes" id="UP000064249"/>
    </source>
</evidence>
<feature type="transmembrane region" description="Helical" evidence="1">
    <location>
        <begin position="83"/>
        <end position="110"/>
    </location>
</feature>
<dbReference type="InterPro" id="IPR025196">
    <property type="entry name" value="DUF4126"/>
</dbReference>
<dbReference type="Pfam" id="PF13548">
    <property type="entry name" value="DUF4126"/>
    <property type="match status" value="1"/>
</dbReference>
<dbReference type="Proteomes" id="UP000064249">
    <property type="component" value="Unassembled WGS sequence"/>
</dbReference>
<keyword evidence="1" id="KW-0812">Transmembrane</keyword>
<feature type="transmembrane region" description="Helical" evidence="1">
    <location>
        <begin position="154"/>
        <end position="175"/>
    </location>
</feature>
<name>A0A101FX04_9CHLR</name>
<organism evidence="3 4">
    <name type="scientific">Anaerolinea thermophila</name>
    <dbReference type="NCBI Taxonomy" id="167964"/>
    <lineage>
        <taxon>Bacteria</taxon>
        <taxon>Bacillati</taxon>
        <taxon>Chloroflexota</taxon>
        <taxon>Anaerolineae</taxon>
        <taxon>Anaerolineales</taxon>
        <taxon>Anaerolineaceae</taxon>
        <taxon>Anaerolinea</taxon>
    </lineage>
</organism>
<gene>
    <name evidence="3" type="ORF">XD73_1126</name>
</gene>
<comment type="caution">
    <text evidence="3">The sequence shown here is derived from an EMBL/GenBank/DDBJ whole genome shotgun (WGS) entry which is preliminary data.</text>
</comment>
<evidence type="ECO:0000313" key="3">
    <source>
        <dbReference type="EMBL" id="KUK45997.1"/>
    </source>
</evidence>
<keyword evidence="1" id="KW-0472">Membrane</keyword>